<protein>
    <submittedName>
        <fullName evidence="2">Uncharacterized protein</fullName>
    </submittedName>
</protein>
<feature type="compositionally biased region" description="Pro residues" evidence="1">
    <location>
        <begin position="50"/>
        <end position="61"/>
    </location>
</feature>
<gene>
    <name evidence="2" type="ORF">Pcinc_016808</name>
</gene>
<dbReference type="EMBL" id="JAWQEG010001544">
    <property type="protein sequence ID" value="KAK3878563.1"/>
    <property type="molecule type" value="Genomic_DNA"/>
</dbReference>
<proteinExistence type="predicted"/>
<organism evidence="2 3">
    <name type="scientific">Petrolisthes cinctipes</name>
    <name type="common">Flat porcelain crab</name>
    <dbReference type="NCBI Taxonomy" id="88211"/>
    <lineage>
        <taxon>Eukaryota</taxon>
        <taxon>Metazoa</taxon>
        <taxon>Ecdysozoa</taxon>
        <taxon>Arthropoda</taxon>
        <taxon>Crustacea</taxon>
        <taxon>Multicrustacea</taxon>
        <taxon>Malacostraca</taxon>
        <taxon>Eumalacostraca</taxon>
        <taxon>Eucarida</taxon>
        <taxon>Decapoda</taxon>
        <taxon>Pleocyemata</taxon>
        <taxon>Anomura</taxon>
        <taxon>Galatheoidea</taxon>
        <taxon>Porcellanidae</taxon>
        <taxon>Petrolisthes</taxon>
    </lineage>
</organism>
<evidence type="ECO:0000313" key="3">
    <source>
        <dbReference type="Proteomes" id="UP001286313"/>
    </source>
</evidence>
<dbReference type="AlphaFoldDB" id="A0AAE1FQD2"/>
<evidence type="ECO:0000313" key="2">
    <source>
        <dbReference type="EMBL" id="KAK3878563.1"/>
    </source>
</evidence>
<sequence length="120" mass="13298">MLSVWTGYGKQPQIKDSVFRMEVGAIPMAFEGKLQASCEPYDPWTQAFKTPPPPPPPPPPTHLHLIHYPLSSNTDRLDGENPRTSQLFCVTRGGGIVHQARQTKQGGREKTINTGICFLT</sequence>
<reference evidence="2" key="1">
    <citation type="submission" date="2023-10" db="EMBL/GenBank/DDBJ databases">
        <title>Genome assemblies of two species of porcelain crab, Petrolisthes cinctipes and Petrolisthes manimaculis (Anomura: Porcellanidae).</title>
        <authorList>
            <person name="Angst P."/>
        </authorList>
    </citation>
    <scope>NUCLEOTIDE SEQUENCE</scope>
    <source>
        <strain evidence="2">PB745_01</strain>
        <tissue evidence="2">Gill</tissue>
    </source>
</reference>
<accession>A0AAE1FQD2</accession>
<keyword evidence="3" id="KW-1185">Reference proteome</keyword>
<evidence type="ECO:0000256" key="1">
    <source>
        <dbReference type="SAM" id="MobiDB-lite"/>
    </source>
</evidence>
<comment type="caution">
    <text evidence="2">The sequence shown here is derived from an EMBL/GenBank/DDBJ whole genome shotgun (WGS) entry which is preliminary data.</text>
</comment>
<name>A0AAE1FQD2_PETCI</name>
<dbReference type="Proteomes" id="UP001286313">
    <property type="component" value="Unassembled WGS sequence"/>
</dbReference>
<feature type="region of interest" description="Disordered" evidence="1">
    <location>
        <begin position="43"/>
        <end position="62"/>
    </location>
</feature>